<evidence type="ECO:0000313" key="2">
    <source>
        <dbReference type="Proteomes" id="UP000597762"/>
    </source>
</evidence>
<dbReference type="OrthoDB" id="10684523at2759"/>
<name>A0A812D9M0_ACAPH</name>
<dbReference type="AlphaFoldDB" id="A0A812D9M0"/>
<organism evidence="1 2">
    <name type="scientific">Acanthosepion pharaonis</name>
    <name type="common">Pharaoh cuttlefish</name>
    <name type="synonym">Sepia pharaonis</name>
    <dbReference type="NCBI Taxonomy" id="158019"/>
    <lineage>
        <taxon>Eukaryota</taxon>
        <taxon>Metazoa</taxon>
        <taxon>Spiralia</taxon>
        <taxon>Lophotrochozoa</taxon>
        <taxon>Mollusca</taxon>
        <taxon>Cephalopoda</taxon>
        <taxon>Coleoidea</taxon>
        <taxon>Decapodiformes</taxon>
        <taxon>Sepiida</taxon>
        <taxon>Sepiina</taxon>
        <taxon>Sepiidae</taxon>
        <taxon>Acanthosepion</taxon>
    </lineage>
</organism>
<protein>
    <submittedName>
        <fullName evidence="1">Uncharacterized protein</fullName>
    </submittedName>
</protein>
<comment type="caution">
    <text evidence="1">The sequence shown here is derived from an EMBL/GenBank/DDBJ whole genome shotgun (WGS) entry which is preliminary data.</text>
</comment>
<accession>A0A812D9M0</accession>
<dbReference type="Gene3D" id="3.30.70.960">
    <property type="entry name" value="SEA domain"/>
    <property type="match status" value="1"/>
</dbReference>
<dbReference type="InterPro" id="IPR036364">
    <property type="entry name" value="SEA_dom_sf"/>
</dbReference>
<proteinExistence type="predicted"/>
<sequence length="330" mass="36464">MSAIHRQEDGQELIKVGNLYLIWKETSEQKASSPMQSAQSQAIFPDVQQRINSPNYNPVTLPNTVTRSGNRRSTFARAINTHPQLEIRGTTVSRSIDNIYQSSNISSFYRKCSVLSIKPDPPSVTFRLVFTHKQSKVPSDIIQVLEHRAPQLNKNGKSVLHVGDLFLVWRNYSLVLSTTPEGQAGTSMWAAGNNPPVSVGSKPVRVFDCLSIIPPHLLSSSGSPSILFRLTCYSFPPHLLSSSATPGILFCLTFYPLPPHLLSSSTTPAILFRLTCYPLPPHLLSSSASPDILFRLTCYPLPPHLLSSSASPAILFRFTCYPLPPHLLSF</sequence>
<gene>
    <name evidence="1" type="ORF">SPHA_49435</name>
</gene>
<dbReference type="Proteomes" id="UP000597762">
    <property type="component" value="Unassembled WGS sequence"/>
</dbReference>
<dbReference type="EMBL" id="CAHIKZ030002826">
    <property type="protein sequence ID" value="CAE1292734.1"/>
    <property type="molecule type" value="Genomic_DNA"/>
</dbReference>
<dbReference type="SUPFAM" id="SSF82671">
    <property type="entry name" value="SEA domain"/>
    <property type="match status" value="1"/>
</dbReference>
<keyword evidence="2" id="KW-1185">Reference proteome</keyword>
<reference evidence="1" key="1">
    <citation type="submission" date="2021-01" db="EMBL/GenBank/DDBJ databases">
        <authorList>
            <person name="Li R."/>
            <person name="Bekaert M."/>
        </authorList>
    </citation>
    <scope>NUCLEOTIDE SEQUENCE</scope>
    <source>
        <strain evidence="1">Farmed</strain>
    </source>
</reference>
<evidence type="ECO:0000313" key="1">
    <source>
        <dbReference type="EMBL" id="CAE1292734.1"/>
    </source>
</evidence>